<dbReference type="EMBL" id="CP062983">
    <property type="protein sequence ID" value="QPC81677.1"/>
    <property type="molecule type" value="Genomic_DNA"/>
</dbReference>
<dbReference type="RefSeq" id="WP_195169748.1">
    <property type="nucleotide sequence ID" value="NZ_CP062983.1"/>
</dbReference>
<dbReference type="InterPro" id="IPR055254">
    <property type="entry name" value="pPIWI_RE_Z"/>
</dbReference>
<sequence>MRNIKSWHKTLVKAIEPAWNEASKGMATRLCEIELGLYVVETLLPNEPPTALWGLLTGYQFSAHHDHGWTDDELRMRAIARHLLPYYRGAYAWETALEQYMMFPEFVRGYTIEESGLQRTSELHIAPDRFDHYEATLTNAPALSTRTLRWADPGDYVFEVGNRVYDVSIPNDWVRTPPKGHDLIPKPMRSPLHVQWNALLDTAQWMDEQIPNGGYVSRMEKVKLELWNGYEMQLADALTVKGMLHLAGMVSAGKSTLMEVLTVWAVRQEKPLHVTLVLGDVISVLEWASRFECFGLRVAPVIGGYSRETHLNRLHRLQADQHPEQPLALTHPGFRWLGTACALNGSRHPTVRLSPKQLPCNRLRRAEDLDKEHSTFYACPLYERCGVHTAARDLQQAQIWIATPASLVYTRVPSQLNAVSMRMGELVSRHSDLVLVDEVDRVQTQLDNTFSPSEVLAGSGGEPWLHQLDQAVQIQIRQRGRSSLGLVDVEAWLTVQRNVQLATDKLYVLFMQKDANLGASSDYFTGWTLWEGLTTDILALNGLSVTQKNNNPDYKREIQTFNLWVRDPFGLNSSEPDVSILQERTRALLTEQRMETVYPSLEAELRRRFNYISADDVMWKAWSQRLAFALLAGMLSWGVDELTQNWDNVKEPLDLGEGNRALFFNPPSDYDVGIPAAPMGNVLAFQYSPASDSSEAGVLRFFRVAGVGRAWLLNLHQLFADEGSPGPNVILLSGTSWAGDSPLYHVQYPIEGVLHASEKTVAAIAEGSRFRYEPVVDAKTGKAVFVSGTQGARRATAFDQLVAHFTRRRGPSGDAPSRFEEERDRLEAGRQRIMILVGSYAEAETVRLIIVRNRPDWDGEVINLVRDDDDPSAHWTAGNGTLQRGQVSRFAKTNGWILVAPLLAVERGHNILNDDNQAAIGAAYFWVRPHPRPDDLTLPVAAVNSWAIDHNGGNFGETVEVASSAFRQQAYAHWRSWLRLPWIYSTLPEEERSMVTWTQLVTIWQVIGRLVRGGSPARVYFVDAAFGSHFTLPDEETGERQQVQGGLLAEMHKLLSPYFENDSTLDSRTLILVRTLYGPFYEALKKIGDV</sequence>
<reference evidence="2 3" key="1">
    <citation type="submission" date="2020-02" db="EMBL/GenBank/DDBJ databases">
        <authorList>
            <person name="Zheng R.K."/>
            <person name="Sun C.M."/>
        </authorList>
    </citation>
    <scope>NUCLEOTIDE SEQUENCE [LARGE SCALE GENOMIC DNA]</scope>
    <source>
        <strain evidence="3">rifampicinis</strain>
    </source>
</reference>
<dbReference type="KEGG" id="pmet:G4Y79_18580"/>
<feature type="domain" description="pPIWI-RE three-gene island" evidence="1">
    <location>
        <begin position="26"/>
        <end position="183"/>
    </location>
</feature>
<evidence type="ECO:0000313" key="2">
    <source>
        <dbReference type="EMBL" id="QPC81677.1"/>
    </source>
</evidence>
<accession>A0A7S8E7B7</accession>
<name>A0A7S8E7B7_9CHLR</name>
<evidence type="ECO:0000259" key="1">
    <source>
        <dbReference type="Pfam" id="PF18155"/>
    </source>
</evidence>
<dbReference type="AlphaFoldDB" id="A0A7S8E7B7"/>
<dbReference type="Proteomes" id="UP000594468">
    <property type="component" value="Chromosome"/>
</dbReference>
<keyword evidence="3" id="KW-1185">Reference proteome</keyword>
<evidence type="ECO:0000313" key="3">
    <source>
        <dbReference type="Proteomes" id="UP000594468"/>
    </source>
</evidence>
<organism evidence="2 3">
    <name type="scientific">Phototrophicus methaneseepsis</name>
    <dbReference type="NCBI Taxonomy" id="2710758"/>
    <lineage>
        <taxon>Bacteria</taxon>
        <taxon>Bacillati</taxon>
        <taxon>Chloroflexota</taxon>
        <taxon>Candidatus Thermofontia</taxon>
        <taxon>Phototrophicales</taxon>
        <taxon>Phototrophicaceae</taxon>
        <taxon>Phototrophicus</taxon>
    </lineage>
</organism>
<dbReference type="Pfam" id="PF18155">
    <property type="entry name" value="pPIWI_RE_Z"/>
    <property type="match status" value="1"/>
</dbReference>
<proteinExistence type="predicted"/>
<protein>
    <recommendedName>
        <fullName evidence="1">pPIWI-RE three-gene island domain-containing protein</fullName>
    </recommendedName>
</protein>
<gene>
    <name evidence="2" type="ORF">G4Y79_18580</name>
</gene>